<evidence type="ECO:0000256" key="4">
    <source>
        <dbReference type="ARBA" id="ARBA00022741"/>
    </source>
</evidence>
<evidence type="ECO:0000313" key="13">
    <source>
        <dbReference type="Proteomes" id="UP001432322"/>
    </source>
</evidence>
<dbReference type="InterPro" id="IPR027417">
    <property type="entry name" value="P-loop_NTPase"/>
</dbReference>
<keyword evidence="6 9" id="KW-1133">Transmembrane helix</keyword>
<keyword evidence="7 9" id="KW-0472">Membrane</keyword>
<feature type="non-terminal residue" evidence="12">
    <location>
        <position position="1"/>
    </location>
</feature>
<dbReference type="AlphaFoldDB" id="A0AAV5WTM7"/>
<dbReference type="GO" id="GO:0016020">
    <property type="term" value="C:membrane"/>
    <property type="evidence" value="ECO:0007669"/>
    <property type="project" value="UniProtKB-SubCell"/>
</dbReference>
<feature type="transmembrane region" description="Helical" evidence="9">
    <location>
        <begin position="518"/>
        <end position="535"/>
    </location>
</feature>
<dbReference type="GO" id="GO:0016887">
    <property type="term" value="F:ATP hydrolysis activity"/>
    <property type="evidence" value="ECO:0007669"/>
    <property type="project" value="InterPro"/>
</dbReference>
<comment type="subcellular location">
    <subcellularLocation>
        <location evidence="1">Membrane</location>
        <topology evidence="1">Multi-pass membrane protein</topology>
    </subcellularLocation>
</comment>
<keyword evidence="3 9" id="KW-0812">Transmembrane</keyword>
<protein>
    <recommendedName>
        <fullName evidence="14">AAA protein</fullName>
    </recommendedName>
</protein>
<dbReference type="GO" id="GO:0005524">
    <property type="term" value="F:ATP binding"/>
    <property type="evidence" value="ECO:0007669"/>
    <property type="project" value="UniProtKB-KW"/>
</dbReference>
<evidence type="ECO:0000259" key="10">
    <source>
        <dbReference type="PROSITE" id="PS50893"/>
    </source>
</evidence>
<proteinExistence type="predicted"/>
<evidence type="ECO:0000256" key="3">
    <source>
        <dbReference type="ARBA" id="ARBA00022692"/>
    </source>
</evidence>
<dbReference type="FunFam" id="3.40.50.300:FF:000604">
    <property type="entry name" value="ABC transporter B family member 28"/>
    <property type="match status" value="1"/>
</dbReference>
<dbReference type="InterPro" id="IPR036640">
    <property type="entry name" value="ABC1_TM_sf"/>
</dbReference>
<feature type="transmembrane region" description="Helical" evidence="9">
    <location>
        <begin position="377"/>
        <end position="399"/>
    </location>
</feature>
<feature type="domain" description="ABC transmembrane type-1" evidence="11">
    <location>
        <begin position="377"/>
        <end position="636"/>
    </location>
</feature>
<feature type="transmembrane region" description="Helical" evidence="9">
    <location>
        <begin position="411"/>
        <end position="429"/>
    </location>
</feature>
<sequence length="867" mass="95577">YAAISYHSGRVEKPGDVYAVVFLSLAGSGHLSRLGPQVISLMKARIAAAQVYEIIDSVNADSQSRVTPLLDPTRTDLLIEFKNMSYSFPSRAQPVLKCLSFELVPGKSLGLVGKSGCGKSTTLKLLTRLLETNCGSILLDGISLENYDKRKWRQMIGVVSQEPCLFTGSIRENILLGRNFSDEEVENACRIAFAHEFIVAFDKGYDTLLGPSGVSLSGGQKQRIAIARAILSNPRLLLLDEATSALDTKSERIVQEALDRASKGRSTIVVAHRLSTIKNVDQVLVMDDGEVVERGGYEELQMKPGGIFSRMIAEQAIERRKSRETREEEEGENSIDDVDDDDTEKEMITQQIHEQSFATLSGGVLTLLARNKCATSVVVLLGLMRGVTTPLLAFRYFFVFGSLDNDHYETYLFWLLVGTTAVGIYNFILQFLTPPVCQYIGETIMNELRVASLRSLLHRPMAYFDREATSPSASAVLLSQQPPIAMSLTDTKLAIVIGGFFAGFACVALIFFVFPPNGFVGIAYLCSYFLVLTLCEKFTDKAYKDVVAADKSGEIAVEVFDNIATIQQLAVESHFQSKFDEIQGRREAPLARKIRYQSVVHAMNESIFFLYDFFATCIGVYFVYCGYYSTQMLFLSENILSTIGWIRIVMGRAFKDMVTSSSAVKLVFDLIDPSTDEINDEGAFVWEAEGSVSGQSISFSYPSQPNKIVLNNVSFSVDNAKSIAFVGPSGGGKSTIVNLLERFYDPNSGQLMLDSSPFPSLTRFQLRSNIALVSQEPVLFRGTIAKNVRLGVEGISDDEVKRACQLANAAKFIEDFPEGYETLVGERGRSLSGGQKQRIAIARALVRNPPVLILDEATSALDTHSEK</sequence>
<evidence type="ECO:0000256" key="8">
    <source>
        <dbReference type="SAM" id="MobiDB-lite"/>
    </source>
</evidence>
<dbReference type="InterPro" id="IPR017871">
    <property type="entry name" value="ABC_transporter-like_CS"/>
</dbReference>
<evidence type="ECO:0000256" key="1">
    <source>
        <dbReference type="ARBA" id="ARBA00004141"/>
    </source>
</evidence>
<dbReference type="PROSITE" id="PS00211">
    <property type="entry name" value="ABC_TRANSPORTER_1"/>
    <property type="match status" value="2"/>
</dbReference>
<evidence type="ECO:0000256" key="9">
    <source>
        <dbReference type="SAM" id="Phobius"/>
    </source>
</evidence>
<dbReference type="SUPFAM" id="SSF52540">
    <property type="entry name" value="P-loop containing nucleoside triphosphate hydrolases"/>
    <property type="match status" value="2"/>
</dbReference>
<dbReference type="PANTHER" id="PTHR24221">
    <property type="entry name" value="ATP-BINDING CASSETTE SUB-FAMILY B"/>
    <property type="match status" value="1"/>
</dbReference>
<dbReference type="FunFam" id="3.40.50.300:FF:000967">
    <property type="entry name" value="ABC multidrug transporter mdr4"/>
    <property type="match status" value="1"/>
</dbReference>
<feature type="compositionally biased region" description="Acidic residues" evidence="8">
    <location>
        <begin position="327"/>
        <end position="342"/>
    </location>
</feature>
<feature type="non-terminal residue" evidence="12">
    <location>
        <position position="867"/>
    </location>
</feature>
<dbReference type="GO" id="GO:0005737">
    <property type="term" value="C:cytoplasm"/>
    <property type="evidence" value="ECO:0007669"/>
    <property type="project" value="UniProtKB-ARBA"/>
</dbReference>
<evidence type="ECO:0000256" key="7">
    <source>
        <dbReference type="ARBA" id="ARBA00023136"/>
    </source>
</evidence>
<keyword evidence="5" id="KW-0067">ATP-binding</keyword>
<dbReference type="GO" id="GO:0140359">
    <property type="term" value="F:ABC-type transporter activity"/>
    <property type="evidence" value="ECO:0007669"/>
    <property type="project" value="InterPro"/>
</dbReference>
<keyword evidence="4" id="KW-0547">Nucleotide-binding</keyword>
<feature type="domain" description="ABC transporter" evidence="10">
    <location>
        <begin position="79"/>
        <end position="313"/>
    </location>
</feature>
<evidence type="ECO:0000256" key="2">
    <source>
        <dbReference type="ARBA" id="ARBA00022448"/>
    </source>
</evidence>
<dbReference type="Proteomes" id="UP001432322">
    <property type="component" value="Unassembled WGS sequence"/>
</dbReference>
<name>A0AAV5WTM7_9BILA</name>
<comment type="caution">
    <text evidence="12">The sequence shown here is derived from an EMBL/GenBank/DDBJ whole genome shotgun (WGS) entry which is preliminary data.</text>
</comment>
<dbReference type="InterPro" id="IPR003439">
    <property type="entry name" value="ABC_transporter-like_ATP-bd"/>
</dbReference>
<dbReference type="SMART" id="SM00382">
    <property type="entry name" value="AAA"/>
    <property type="match status" value="2"/>
</dbReference>
<dbReference type="InterPro" id="IPR039421">
    <property type="entry name" value="Type_1_exporter"/>
</dbReference>
<dbReference type="EMBL" id="BTSY01000007">
    <property type="protein sequence ID" value="GMT35377.1"/>
    <property type="molecule type" value="Genomic_DNA"/>
</dbReference>
<dbReference type="PROSITE" id="PS50893">
    <property type="entry name" value="ABC_TRANSPORTER_2"/>
    <property type="match status" value="2"/>
</dbReference>
<dbReference type="PANTHER" id="PTHR24221:SF617">
    <property type="entry name" value="P-GLYCOPROTEIN RELATED"/>
    <property type="match status" value="1"/>
</dbReference>
<keyword evidence="13" id="KW-1185">Reference proteome</keyword>
<feature type="transmembrane region" description="Helical" evidence="9">
    <location>
        <begin position="602"/>
        <end position="624"/>
    </location>
</feature>
<evidence type="ECO:0000256" key="6">
    <source>
        <dbReference type="ARBA" id="ARBA00022989"/>
    </source>
</evidence>
<evidence type="ECO:0000313" key="12">
    <source>
        <dbReference type="EMBL" id="GMT35377.1"/>
    </source>
</evidence>
<keyword evidence="2" id="KW-0813">Transport</keyword>
<dbReference type="InterPro" id="IPR003593">
    <property type="entry name" value="AAA+_ATPase"/>
</dbReference>
<dbReference type="PROSITE" id="PS50929">
    <property type="entry name" value="ABC_TM1F"/>
    <property type="match status" value="1"/>
</dbReference>
<feature type="transmembrane region" description="Helical" evidence="9">
    <location>
        <begin position="493"/>
        <end position="512"/>
    </location>
</feature>
<evidence type="ECO:0000259" key="11">
    <source>
        <dbReference type="PROSITE" id="PS50929"/>
    </source>
</evidence>
<gene>
    <name evidence="12" type="ORF">PFISCL1PPCAC_26674</name>
</gene>
<dbReference type="Gene3D" id="1.20.1560.10">
    <property type="entry name" value="ABC transporter type 1, transmembrane domain"/>
    <property type="match status" value="1"/>
</dbReference>
<evidence type="ECO:0000256" key="5">
    <source>
        <dbReference type="ARBA" id="ARBA00022840"/>
    </source>
</evidence>
<feature type="region of interest" description="Disordered" evidence="8">
    <location>
        <begin position="318"/>
        <end position="342"/>
    </location>
</feature>
<feature type="domain" description="ABC transporter" evidence="10">
    <location>
        <begin position="692"/>
        <end position="867"/>
    </location>
</feature>
<organism evidence="12 13">
    <name type="scientific">Pristionchus fissidentatus</name>
    <dbReference type="NCBI Taxonomy" id="1538716"/>
    <lineage>
        <taxon>Eukaryota</taxon>
        <taxon>Metazoa</taxon>
        <taxon>Ecdysozoa</taxon>
        <taxon>Nematoda</taxon>
        <taxon>Chromadorea</taxon>
        <taxon>Rhabditida</taxon>
        <taxon>Rhabditina</taxon>
        <taxon>Diplogasteromorpha</taxon>
        <taxon>Diplogasteroidea</taxon>
        <taxon>Neodiplogasteridae</taxon>
        <taxon>Pristionchus</taxon>
    </lineage>
</organism>
<dbReference type="SUPFAM" id="SSF90123">
    <property type="entry name" value="ABC transporter transmembrane region"/>
    <property type="match status" value="1"/>
</dbReference>
<accession>A0AAV5WTM7</accession>
<reference evidence="12" key="1">
    <citation type="submission" date="2023-10" db="EMBL/GenBank/DDBJ databases">
        <title>Genome assembly of Pristionchus species.</title>
        <authorList>
            <person name="Yoshida K."/>
            <person name="Sommer R.J."/>
        </authorList>
    </citation>
    <scope>NUCLEOTIDE SEQUENCE</scope>
    <source>
        <strain evidence="12">RS5133</strain>
    </source>
</reference>
<dbReference type="Gene3D" id="3.40.50.300">
    <property type="entry name" value="P-loop containing nucleotide triphosphate hydrolases"/>
    <property type="match status" value="2"/>
</dbReference>
<dbReference type="InterPro" id="IPR011527">
    <property type="entry name" value="ABC1_TM_dom"/>
</dbReference>
<evidence type="ECO:0008006" key="14">
    <source>
        <dbReference type="Google" id="ProtNLM"/>
    </source>
</evidence>
<dbReference type="Pfam" id="PF00005">
    <property type="entry name" value="ABC_tran"/>
    <property type="match status" value="2"/>
</dbReference>
<dbReference type="Pfam" id="PF00664">
    <property type="entry name" value="ABC_membrane"/>
    <property type="match status" value="1"/>
</dbReference>